<keyword evidence="6 11" id="KW-0670">Pyruvate</keyword>
<dbReference type="EMBL" id="KP211812">
    <property type="protein sequence ID" value="ANV79052.1"/>
    <property type="molecule type" value="Genomic_DNA"/>
</dbReference>
<dbReference type="GO" id="GO:0044272">
    <property type="term" value="P:sulfur compound biosynthetic process"/>
    <property type="evidence" value="ECO:0007669"/>
    <property type="project" value="UniProtKB-ARBA"/>
</dbReference>
<sequence length="885" mass="99601">MSGNNHHQRLPDIDPEETDEWLESLRSVVDSSGLERARLLLHEILTEAQDLGVEISPASQTPYVNTIPWDNQTPYPGNLEIEKEIQNAILWNSALIVSDANRRTDGIGGHISTYASSSTIYEVGFNHVFKGKESNGIGDALYIQGHGSPGIYARAFLEGRITREQLLNFRQEAFLDGLSSYPHPRLMKEFWEYPTVSMGLGPLAAVMQARFWKYLTNRNLVDTSQSTVYSFLGDGEMDEPEAIAAIAVAGREKLDNLITVVNCNLQRLDGPVRGNSKIIQELEGLYRGAGWDVFKVLWDSNWDRLFSQDSNGVLLSRLEEINDGDFQRMSTLSPSDFRKELFSGSEELVSLGSKLSDQDIIGLRRGGHDPLKIYAAYHAALESDKPAVILAHTVKGWGIDSFAGRNTTHQKKKMNIDDLIAYRDRLNIPLDDEQLQSSPFYSLDEESEALEYIHSTRGKLGGYLPSRKSPEIDFNLPSEETYSQFDNGTPEGQKVSTTMAFVRLLRNLMKSEIGDKVVPIIPDEGRTFGMDPLFSEFGIYSHSGQKYKPVDHKMIMKYKESITGQILEEGISEANSIASWIASATSYSHAMTPTLPFYIFYSMFGFQRVNDQIWQAADARARGFLMGATAGRTTLNGEGLQHQDGHSLLHASTVPFCRSWDPAYAYELATIIRHGINEMWGENQDVFHYIMLYNQNERQPPKPEGIDDKIIKGAYRLSESKSDNRPNVRILGSGPILSHVIEASEKLVELGINSEIWSVTSYGELRREGLESQRINRLYPEEEKIPYVSECFGDEITTVAVSDYITAVPEMIQRWVGGKFIVLGTDGFGRSDDRLELRRFFEIDTNSIVLATISALEREGSVKKGLTEEIVEKWGISRERFDKTH</sequence>
<evidence type="ECO:0000259" key="9">
    <source>
        <dbReference type="Pfam" id="PF17831"/>
    </source>
</evidence>
<evidence type="ECO:0000256" key="2">
    <source>
        <dbReference type="ARBA" id="ARBA00012281"/>
    </source>
</evidence>
<reference evidence="11" key="2">
    <citation type="journal article" date="2015" name="ISME J.">
        <title>A new class of marine Euryarchaeota group II from the Mediterranean deep chlorophyll maximum.</title>
        <authorList>
            <person name="Martin-Cuadrado A.B."/>
            <person name="Garcia-Heredia I."/>
            <person name="Molto A.G."/>
            <person name="Lopez-Ubeda R."/>
            <person name="Kimes N."/>
            <person name="Lopez-Garcia P."/>
            <person name="Moreira D."/>
            <person name="Rodriguez-Valera F."/>
        </authorList>
    </citation>
    <scope>NUCLEOTIDE SEQUENCE</scope>
</reference>
<dbReference type="InterPro" id="IPR051157">
    <property type="entry name" value="PDH/Transketolase"/>
</dbReference>
<protein>
    <recommendedName>
        <fullName evidence="3">Pyruvate dehydrogenase E1 component</fullName>
        <ecNumber evidence="2">1.2.4.1</ecNumber>
    </recommendedName>
</protein>
<accession>A0A1B1T9U3</accession>
<dbReference type="Pfam" id="PF22613">
    <property type="entry name" value="Transketolase_C_1"/>
    <property type="match status" value="1"/>
</dbReference>
<reference evidence="11" key="1">
    <citation type="submission" date="2014-11" db="EMBL/GenBank/DDBJ databases">
        <authorList>
            <person name="Zhu J."/>
            <person name="Qi W."/>
            <person name="Song R."/>
        </authorList>
    </citation>
    <scope>NUCLEOTIDE SEQUENCE</scope>
</reference>
<evidence type="ECO:0000256" key="3">
    <source>
        <dbReference type="ARBA" id="ARBA00017172"/>
    </source>
</evidence>
<evidence type="ECO:0000259" key="10">
    <source>
        <dbReference type="Pfam" id="PF22613"/>
    </source>
</evidence>
<dbReference type="GO" id="GO:0004739">
    <property type="term" value="F:pyruvate dehydrogenase (acetyl-transferring) activity"/>
    <property type="evidence" value="ECO:0007669"/>
    <property type="project" value="UniProtKB-EC"/>
</dbReference>
<dbReference type="Gene3D" id="3.40.50.920">
    <property type="match status" value="1"/>
</dbReference>
<dbReference type="SUPFAM" id="SSF52518">
    <property type="entry name" value="Thiamin diphosphate-binding fold (THDP-binding)"/>
    <property type="match status" value="2"/>
</dbReference>
<dbReference type="InterPro" id="IPR029061">
    <property type="entry name" value="THDP-binding"/>
</dbReference>
<dbReference type="PANTHER" id="PTHR43825:SF3">
    <property type="entry name" value="PYRUVATE DEHYDROGENASE E1 COMPONENT"/>
    <property type="match status" value="1"/>
</dbReference>
<name>A0A1B1T9U3_9ARCH</name>
<evidence type="ECO:0000313" key="11">
    <source>
        <dbReference type="EMBL" id="ANV79052.1"/>
    </source>
</evidence>
<proteinExistence type="predicted"/>
<evidence type="ECO:0000256" key="6">
    <source>
        <dbReference type="ARBA" id="ARBA00023317"/>
    </source>
</evidence>
<dbReference type="SUPFAM" id="SSF52922">
    <property type="entry name" value="TK C-terminal domain-like"/>
    <property type="match status" value="1"/>
</dbReference>
<feature type="domain" description="Pyruvate dehydrogenase E1 component middle" evidence="9">
    <location>
        <begin position="486"/>
        <end position="699"/>
    </location>
</feature>
<dbReference type="InterPro" id="IPR009014">
    <property type="entry name" value="Transketo_C/PFOR_II"/>
</dbReference>
<comment type="catalytic activity">
    <reaction evidence="7">
        <text>N(6)-[(R)-lipoyl]-L-lysyl-[protein] + pyruvate + H(+) = N(6)-[(R)-S(8)-acetyldihydrolipoyl]-L-lysyl-[protein] + CO2</text>
        <dbReference type="Rhea" id="RHEA:19189"/>
        <dbReference type="Rhea" id="RHEA-COMP:10474"/>
        <dbReference type="Rhea" id="RHEA-COMP:10478"/>
        <dbReference type="ChEBI" id="CHEBI:15361"/>
        <dbReference type="ChEBI" id="CHEBI:15378"/>
        <dbReference type="ChEBI" id="CHEBI:16526"/>
        <dbReference type="ChEBI" id="CHEBI:83099"/>
        <dbReference type="ChEBI" id="CHEBI:83111"/>
        <dbReference type="EC" id="1.2.4.1"/>
    </reaction>
</comment>
<dbReference type="InterPro" id="IPR055152">
    <property type="entry name" value="Transketolase-like_C_2"/>
</dbReference>
<dbReference type="InterPro" id="IPR041621">
    <property type="entry name" value="PDH_E1_M"/>
</dbReference>
<evidence type="ECO:0000259" key="8">
    <source>
        <dbReference type="Pfam" id="PF00456"/>
    </source>
</evidence>
<evidence type="ECO:0000256" key="4">
    <source>
        <dbReference type="ARBA" id="ARBA00023002"/>
    </source>
</evidence>
<feature type="domain" description="Transketolase-like C-terminal" evidence="10">
    <location>
        <begin position="713"/>
        <end position="844"/>
    </location>
</feature>
<dbReference type="EC" id="1.2.4.1" evidence="2"/>
<dbReference type="Gene3D" id="3.40.50.970">
    <property type="match status" value="2"/>
</dbReference>
<dbReference type="GO" id="GO:0006082">
    <property type="term" value="P:organic acid metabolic process"/>
    <property type="evidence" value="ECO:0007669"/>
    <property type="project" value="UniProtKB-ARBA"/>
</dbReference>
<dbReference type="AlphaFoldDB" id="A0A1B1T9U3"/>
<feature type="domain" description="Transketolase N-terminal" evidence="8">
    <location>
        <begin position="144"/>
        <end position="299"/>
    </location>
</feature>
<dbReference type="Pfam" id="PF00456">
    <property type="entry name" value="Transketolase_N"/>
    <property type="match status" value="1"/>
</dbReference>
<dbReference type="CDD" id="cd02017">
    <property type="entry name" value="TPP_E1_EcPDC_like"/>
    <property type="match status" value="1"/>
</dbReference>
<organism evidence="11">
    <name type="scientific">uncultured Poseidoniia archaeon</name>
    <dbReference type="NCBI Taxonomy" id="1697135"/>
    <lineage>
        <taxon>Archaea</taxon>
        <taxon>Methanobacteriati</taxon>
        <taxon>Thermoplasmatota</taxon>
        <taxon>Candidatus Poseidoniia</taxon>
        <taxon>environmental samples</taxon>
    </lineage>
</organism>
<keyword evidence="5" id="KW-0786">Thiamine pyrophosphate</keyword>
<evidence type="ECO:0000256" key="1">
    <source>
        <dbReference type="ARBA" id="ARBA00001964"/>
    </source>
</evidence>
<dbReference type="PIRSF" id="PIRSF000156">
    <property type="entry name" value="Pyruvate_dh_E1"/>
    <property type="match status" value="1"/>
</dbReference>
<comment type="cofactor">
    <cofactor evidence="1">
        <name>thiamine diphosphate</name>
        <dbReference type="ChEBI" id="CHEBI:58937"/>
    </cofactor>
</comment>
<evidence type="ECO:0000256" key="5">
    <source>
        <dbReference type="ARBA" id="ARBA00023052"/>
    </source>
</evidence>
<dbReference type="InterPro" id="IPR005474">
    <property type="entry name" value="Transketolase_N"/>
</dbReference>
<keyword evidence="4" id="KW-0560">Oxidoreductase</keyword>
<dbReference type="PANTHER" id="PTHR43825">
    <property type="entry name" value="PYRUVATE DEHYDROGENASE E1 COMPONENT"/>
    <property type="match status" value="1"/>
</dbReference>
<dbReference type="InterPro" id="IPR035807">
    <property type="entry name" value="PDC_E1_N"/>
</dbReference>
<dbReference type="Pfam" id="PF17831">
    <property type="entry name" value="PDH_E1_M"/>
    <property type="match status" value="1"/>
</dbReference>
<dbReference type="FunFam" id="3.40.50.970:FF:000011">
    <property type="entry name" value="Pyruvate dehydrogenase E1 component"/>
    <property type="match status" value="1"/>
</dbReference>
<dbReference type="InterPro" id="IPR004660">
    <property type="entry name" value="PDH_E1"/>
</dbReference>
<evidence type="ECO:0000256" key="7">
    <source>
        <dbReference type="ARBA" id="ARBA00051231"/>
    </source>
</evidence>
<dbReference type="NCBIfam" id="TIGR00759">
    <property type="entry name" value="aceE"/>
    <property type="match status" value="1"/>
</dbReference>